<evidence type="ECO:0000313" key="3">
    <source>
        <dbReference type="Proteomes" id="UP000515908"/>
    </source>
</evidence>
<proteinExistence type="predicted"/>
<dbReference type="VEuPathDB" id="TriTrypDB:ADEAN_000945400"/>
<reference evidence="2 3" key="1">
    <citation type="submission" date="2020-08" db="EMBL/GenBank/DDBJ databases">
        <authorList>
            <person name="Newling K."/>
            <person name="Davey J."/>
            <person name="Forrester S."/>
        </authorList>
    </citation>
    <scope>NUCLEOTIDE SEQUENCE [LARGE SCALE GENOMIC DNA]</scope>
    <source>
        <strain evidence="3">Crithidia deanei Carvalho (ATCC PRA-265)</strain>
    </source>
</reference>
<keyword evidence="3" id="KW-1185">Reference proteome</keyword>
<gene>
    <name evidence="2" type="ORF">ADEAN_000945400</name>
</gene>
<evidence type="ECO:0000256" key="1">
    <source>
        <dbReference type="SAM" id="MobiDB-lite"/>
    </source>
</evidence>
<organism evidence="2 3">
    <name type="scientific">Angomonas deanei</name>
    <dbReference type="NCBI Taxonomy" id="59799"/>
    <lineage>
        <taxon>Eukaryota</taxon>
        <taxon>Discoba</taxon>
        <taxon>Euglenozoa</taxon>
        <taxon>Kinetoplastea</taxon>
        <taxon>Metakinetoplastina</taxon>
        <taxon>Trypanosomatida</taxon>
        <taxon>Trypanosomatidae</taxon>
        <taxon>Strigomonadinae</taxon>
        <taxon>Angomonas</taxon>
    </lineage>
</organism>
<accession>A0A7G2CR00</accession>
<evidence type="ECO:0000313" key="2">
    <source>
        <dbReference type="EMBL" id="CAD2221915.1"/>
    </source>
</evidence>
<sequence>MSDTPADGPTPDPIIIVPLVRHQGDSAKKKKKSRLGEVVTLAAPASTDVEETPKHETGAQREAEALAQREAEALAQREAEALAQREAEALAQREAEALAQREAEALAQREAEALAQREAEALAQREAEALAQREAEALAQREAEALAQREAEALAQREAEALAQREAEALAQREAEALAQREAEALAQREAEALAQREAEALAQREAEALAQREAEALAQREAEALAQREAEALAQREAEALAQREAEALAQREAEALAQREAEALAQREAEALAQREVLSSLLDSLLGHGSPSPLTSSVALCQQWQHKFDQATNFTSVFYHFVHYLQDNVPQLRMREEVIDHTPIDKWRTVLQSRLQSTWQSIGKNSKRRHGNENSVLEEDIQESFSCNGNHNTSEKMRSILMGGLEGNHPHNNNEKEAFFRSLLTNIIYNDEMLKSEETMTKTMKTEFQKVDQLFQNQLDNNNNGFCFEEYNKILWARTECLVALRASAAVVVFCKTCLE</sequence>
<feature type="compositionally biased region" description="Basic and acidic residues" evidence="1">
    <location>
        <begin position="51"/>
        <end position="80"/>
    </location>
</feature>
<protein>
    <submittedName>
        <fullName evidence="2">Fibrinogen binding protein, putative</fullName>
    </submittedName>
</protein>
<dbReference type="AlphaFoldDB" id="A0A7G2CR00"/>
<name>A0A7G2CR00_9TRYP</name>
<feature type="region of interest" description="Disordered" evidence="1">
    <location>
        <begin position="42"/>
        <end position="80"/>
    </location>
</feature>
<dbReference type="Proteomes" id="UP000515908">
    <property type="component" value="Chromosome 23"/>
</dbReference>
<dbReference type="EMBL" id="LR877167">
    <property type="protein sequence ID" value="CAD2221915.1"/>
    <property type="molecule type" value="Genomic_DNA"/>
</dbReference>